<feature type="region of interest" description="Disordered" evidence="1">
    <location>
        <begin position="74"/>
        <end position="142"/>
    </location>
</feature>
<feature type="compositionally biased region" description="Acidic residues" evidence="1">
    <location>
        <begin position="97"/>
        <end position="134"/>
    </location>
</feature>
<gene>
    <name evidence="2" type="ORF">GRF29_69g1628176</name>
</gene>
<evidence type="ECO:0000313" key="3">
    <source>
        <dbReference type="Proteomes" id="UP001280581"/>
    </source>
</evidence>
<protein>
    <submittedName>
        <fullName evidence="2">Uncharacterized protein</fullName>
    </submittedName>
</protein>
<reference evidence="2 3" key="1">
    <citation type="submission" date="2021-02" db="EMBL/GenBank/DDBJ databases">
        <title>Genome assembly of Pseudopithomyces chartarum.</title>
        <authorList>
            <person name="Jauregui R."/>
            <person name="Singh J."/>
            <person name="Voisey C."/>
        </authorList>
    </citation>
    <scope>NUCLEOTIDE SEQUENCE [LARGE SCALE GENOMIC DNA]</scope>
    <source>
        <strain evidence="2 3">AGR01</strain>
    </source>
</reference>
<name>A0AAN6M023_9PLEO</name>
<evidence type="ECO:0000313" key="2">
    <source>
        <dbReference type="EMBL" id="KAK3209395.1"/>
    </source>
</evidence>
<sequence length="454" mass="50182">MSLSVPADQDLSSFLLCIPRECRHIIFGHVAAGRTMKARDTLRNWFEKQDIQEQIAETKKTDKGNVTYVAGYNRQYEDEREAGDEQDDTVGVGQNGEGEDEVEEEDEDEEADELDDYDDSEDDEENDDDGEGEGEVMGGGESGAYNAQLELEDDVVSEGEDVELSGNSENMADLHNAAQSSVATHPTQDGNAQVSAAATPLDLVHADGIGADVDNSQEGDEGDGNEDAEIAFTGEDENAVATSTNTNSDVPATRVVVVKPHSKWRHVPKFMRFTQCPPEANLFLISKQLNTEVKAWFYNVATLKIDATASFLHFSFFELALTKLAEAPFSPMEHIKKAEITFVWDTTWIRAEESGFAGAVFPVFLQNRVDFVLNILLRAPELESVVIHWHDSAQDDAANQLRADTIQPFILQLDAIVDTVDHYIAPDAKPRARSRAGKQRLEFKAIIDNGCETF</sequence>
<accession>A0AAN6M023</accession>
<comment type="caution">
    <text evidence="2">The sequence shown here is derived from an EMBL/GenBank/DDBJ whole genome shotgun (WGS) entry which is preliminary data.</text>
</comment>
<dbReference type="EMBL" id="WVTA01000006">
    <property type="protein sequence ID" value="KAK3209395.1"/>
    <property type="molecule type" value="Genomic_DNA"/>
</dbReference>
<dbReference type="AlphaFoldDB" id="A0AAN6M023"/>
<proteinExistence type="predicted"/>
<evidence type="ECO:0000256" key="1">
    <source>
        <dbReference type="SAM" id="MobiDB-lite"/>
    </source>
</evidence>
<organism evidence="2 3">
    <name type="scientific">Pseudopithomyces chartarum</name>
    <dbReference type="NCBI Taxonomy" id="1892770"/>
    <lineage>
        <taxon>Eukaryota</taxon>
        <taxon>Fungi</taxon>
        <taxon>Dikarya</taxon>
        <taxon>Ascomycota</taxon>
        <taxon>Pezizomycotina</taxon>
        <taxon>Dothideomycetes</taxon>
        <taxon>Pleosporomycetidae</taxon>
        <taxon>Pleosporales</taxon>
        <taxon>Massarineae</taxon>
        <taxon>Didymosphaeriaceae</taxon>
        <taxon>Pseudopithomyces</taxon>
    </lineage>
</organism>
<dbReference type="Proteomes" id="UP001280581">
    <property type="component" value="Unassembled WGS sequence"/>
</dbReference>
<keyword evidence="3" id="KW-1185">Reference proteome</keyword>
<feature type="compositionally biased region" description="Acidic residues" evidence="1">
    <location>
        <begin position="78"/>
        <end position="88"/>
    </location>
</feature>